<dbReference type="InterPro" id="IPR002110">
    <property type="entry name" value="Ankyrin_rpt"/>
</dbReference>
<dbReference type="InterPro" id="IPR051631">
    <property type="entry name" value="Ankyrin-KH/SAM_domain"/>
</dbReference>
<evidence type="ECO:0000256" key="3">
    <source>
        <dbReference type="PROSITE-ProRule" id="PRU00023"/>
    </source>
</evidence>
<gene>
    <name evidence="4" type="ORF">ABVK25_007370</name>
</gene>
<keyword evidence="1" id="KW-0677">Repeat</keyword>
<feature type="repeat" description="ANK" evidence="3">
    <location>
        <begin position="201"/>
        <end position="233"/>
    </location>
</feature>
<dbReference type="Pfam" id="PF12796">
    <property type="entry name" value="Ank_2"/>
    <property type="match status" value="3"/>
</dbReference>
<name>A0ABR4B3N1_9LECA</name>
<keyword evidence="5" id="KW-1185">Reference proteome</keyword>
<feature type="repeat" description="ANK" evidence="3">
    <location>
        <begin position="266"/>
        <end position="298"/>
    </location>
</feature>
<dbReference type="PANTHER" id="PTHR23206">
    <property type="entry name" value="MASK PROTEIN"/>
    <property type="match status" value="1"/>
</dbReference>
<feature type="repeat" description="ANK" evidence="3">
    <location>
        <begin position="336"/>
        <end position="368"/>
    </location>
</feature>
<dbReference type="PANTHER" id="PTHR23206:SF7">
    <property type="entry name" value="PROTEIN KINASE DOMAIN-CONTAINING PROTEIN"/>
    <property type="match status" value="1"/>
</dbReference>
<dbReference type="SUPFAM" id="SSF48403">
    <property type="entry name" value="Ankyrin repeat"/>
    <property type="match status" value="2"/>
</dbReference>
<evidence type="ECO:0000313" key="5">
    <source>
        <dbReference type="Proteomes" id="UP001590951"/>
    </source>
</evidence>
<reference evidence="4 5" key="1">
    <citation type="submission" date="2024-09" db="EMBL/GenBank/DDBJ databases">
        <title>Rethinking Asexuality: The Enigmatic Case of Functional Sexual Genes in Lepraria (Stereocaulaceae).</title>
        <authorList>
            <person name="Doellman M."/>
            <person name="Sun Y."/>
            <person name="Barcenas-Pena A."/>
            <person name="Lumbsch H.T."/>
            <person name="Grewe F."/>
        </authorList>
    </citation>
    <scope>NUCLEOTIDE SEQUENCE [LARGE SCALE GENOMIC DNA]</scope>
    <source>
        <strain evidence="4 5">Grewe 0041</strain>
    </source>
</reference>
<dbReference type="PROSITE" id="PS50088">
    <property type="entry name" value="ANK_REPEAT"/>
    <property type="match status" value="9"/>
</dbReference>
<feature type="repeat" description="ANK" evidence="3">
    <location>
        <begin position="369"/>
        <end position="401"/>
    </location>
</feature>
<feature type="repeat" description="ANK" evidence="3">
    <location>
        <begin position="136"/>
        <end position="168"/>
    </location>
</feature>
<dbReference type="PROSITE" id="PS50297">
    <property type="entry name" value="ANK_REP_REGION"/>
    <property type="match status" value="8"/>
</dbReference>
<evidence type="ECO:0000256" key="1">
    <source>
        <dbReference type="ARBA" id="ARBA00022737"/>
    </source>
</evidence>
<dbReference type="InterPro" id="IPR036770">
    <property type="entry name" value="Ankyrin_rpt-contain_sf"/>
</dbReference>
<keyword evidence="2 3" id="KW-0040">ANK repeat</keyword>
<comment type="caution">
    <text evidence="4">The sequence shown here is derived from an EMBL/GenBank/DDBJ whole genome shotgun (WGS) entry which is preliminary data.</text>
</comment>
<dbReference type="Gene3D" id="1.25.40.20">
    <property type="entry name" value="Ankyrin repeat-containing domain"/>
    <property type="match status" value="5"/>
</dbReference>
<dbReference type="Proteomes" id="UP001590951">
    <property type="component" value="Unassembled WGS sequence"/>
</dbReference>
<evidence type="ECO:0000256" key="2">
    <source>
        <dbReference type="ARBA" id="ARBA00023043"/>
    </source>
</evidence>
<feature type="repeat" description="ANK" evidence="3">
    <location>
        <begin position="299"/>
        <end position="331"/>
    </location>
</feature>
<protein>
    <submittedName>
        <fullName evidence="4">Uncharacterized protein</fullName>
    </submittedName>
</protein>
<sequence length="515" mass="55444">MCNLTPAYPDPMESDQAPAEWQEPEIYSVKLQRCIRACIAADPVFRPRARELSLLAYDEIKGAPQIKAALNDVALLQAAGAGDFDSAMELVQQGADPKARDLHTHETAFHFVVKSDCPALIPLLVGHNMLNEKNGQGDTPLHCAAVSGSGAMTSALLNQGADRLKMDNDKLLPMQRAAKAGNDEALRELLDQSADEIDLSYHNTALRLAVESGSDSCVRLLIDRGADIDAEQSNGETAFYLAAGKGHLAVLQALAQAKCYKDKPVEGLTALLRACDNGQFEVSEKLIELGCDAHALSSEGLTSLHLAARKGHSRVLNLLINVHVDLEARSNIEGQEGWTALHMAVSKPDLLVTQVLIEAGSCLEARNMNGNTALHEAIIAKQFEMMKLLLAQGSDVNAKGVAGVTAMHLSTALGDVELVQVLLEHEAKIDTTTKDGLTPLSIAAWCGRFMVVRVLIEHGAKTGARDIHGHSALELARAGNHEDIVELLIKSGASDNKSLIHRTSDTLKYFLTFFV</sequence>
<dbReference type="EMBL" id="JBHFEH010000027">
    <property type="protein sequence ID" value="KAL2052498.1"/>
    <property type="molecule type" value="Genomic_DNA"/>
</dbReference>
<dbReference type="PRINTS" id="PR01415">
    <property type="entry name" value="ANKYRIN"/>
</dbReference>
<feature type="repeat" description="ANK" evidence="3">
    <location>
        <begin position="435"/>
        <end position="467"/>
    </location>
</feature>
<organism evidence="4 5">
    <name type="scientific">Lepraria finkii</name>
    <dbReference type="NCBI Taxonomy" id="1340010"/>
    <lineage>
        <taxon>Eukaryota</taxon>
        <taxon>Fungi</taxon>
        <taxon>Dikarya</taxon>
        <taxon>Ascomycota</taxon>
        <taxon>Pezizomycotina</taxon>
        <taxon>Lecanoromycetes</taxon>
        <taxon>OSLEUM clade</taxon>
        <taxon>Lecanoromycetidae</taxon>
        <taxon>Lecanorales</taxon>
        <taxon>Lecanorineae</taxon>
        <taxon>Stereocaulaceae</taxon>
        <taxon>Lepraria</taxon>
    </lineage>
</organism>
<proteinExistence type="predicted"/>
<feature type="repeat" description="ANK" evidence="3">
    <location>
        <begin position="468"/>
        <end position="494"/>
    </location>
</feature>
<feature type="repeat" description="ANK" evidence="3">
    <location>
        <begin position="402"/>
        <end position="434"/>
    </location>
</feature>
<dbReference type="SMART" id="SM00248">
    <property type="entry name" value="ANK"/>
    <property type="match status" value="12"/>
</dbReference>
<accession>A0ABR4B3N1</accession>
<evidence type="ECO:0000313" key="4">
    <source>
        <dbReference type="EMBL" id="KAL2052498.1"/>
    </source>
</evidence>